<dbReference type="InterPro" id="IPR001254">
    <property type="entry name" value="Trypsin_dom"/>
</dbReference>
<sequence length="263" mass="28843">MALLRAILLLSIGASVSAVKVAVPSLRIAGGEVAEKHSIPYQADLIVKFPESETLFRTGTLISPTYVLTAANCVVDSSNITVIMGVYNVEDKKEPTRRKYKGVSYTAHPLYNADGLNDIAVVRLNQSAEINEYIQVALLPRYSYLFTKPLIGKVAKVSGWGNVDGNSDPELTVLRFAEITIRHHTECRSKFPRTNSGQLCGTDPERYFEISDIGAPLVLGKVQVGIAAATTIINGTERSPQIYTRIDRYLLWIGSNTDVTIEL</sequence>
<dbReference type="Proteomes" id="UP000327044">
    <property type="component" value="Unassembled WGS sequence"/>
</dbReference>
<dbReference type="PANTHER" id="PTHR24271:SF50">
    <property type="match status" value="1"/>
</dbReference>
<keyword evidence="2" id="KW-0732">Signal</keyword>
<dbReference type="AlphaFoldDB" id="A0A5N4A9J8"/>
<dbReference type="InterPro" id="IPR043504">
    <property type="entry name" value="Peptidase_S1_PA_chymotrypsin"/>
</dbReference>
<evidence type="ECO:0000313" key="4">
    <source>
        <dbReference type="EMBL" id="KAB0794000.1"/>
    </source>
</evidence>
<keyword evidence="1" id="KW-1015">Disulfide bond</keyword>
<organism evidence="4 5">
    <name type="scientific">Photinus pyralis</name>
    <name type="common">Common eastern firefly</name>
    <name type="synonym">Lampyris pyralis</name>
    <dbReference type="NCBI Taxonomy" id="7054"/>
    <lineage>
        <taxon>Eukaryota</taxon>
        <taxon>Metazoa</taxon>
        <taxon>Ecdysozoa</taxon>
        <taxon>Arthropoda</taxon>
        <taxon>Hexapoda</taxon>
        <taxon>Insecta</taxon>
        <taxon>Pterygota</taxon>
        <taxon>Neoptera</taxon>
        <taxon>Endopterygota</taxon>
        <taxon>Coleoptera</taxon>
        <taxon>Polyphaga</taxon>
        <taxon>Elateriformia</taxon>
        <taxon>Elateroidea</taxon>
        <taxon>Lampyridae</taxon>
        <taxon>Lampyrinae</taxon>
        <taxon>Photinus</taxon>
    </lineage>
</organism>
<dbReference type="InterPro" id="IPR009003">
    <property type="entry name" value="Peptidase_S1_PA"/>
</dbReference>
<reference evidence="4 5" key="1">
    <citation type="journal article" date="2018" name="Elife">
        <title>Firefly genomes illuminate parallel origins of bioluminescence in beetles.</title>
        <authorList>
            <person name="Fallon T.R."/>
            <person name="Lower S.E."/>
            <person name="Chang C.H."/>
            <person name="Bessho-Uehara M."/>
            <person name="Martin G.J."/>
            <person name="Bewick A.J."/>
            <person name="Behringer M."/>
            <person name="Debat H.J."/>
            <person name="Wong I."/>
            <person name="Day J.C."/>
            <person name="Suvorov A."/>
            <person name="Silva C.J."/>
            <person name="Stanger-Hall K.F."/>
            <person name="Hall D.W."/>
            <person name="Schmitz R.J."/>
            <person name="Nelson D.R."/>
            <person name="Lewis S.M."/>
            <person name="Shigenobu S."/>
            <person name="Bybee S.M."/>
            <person name="Larracuente A.M."/>
            <person name="Oba Y."/>
            <person name="Weng J.K."/>
        </authorList>
    </citation>
    <scope>NUCLEOTIDE SEQUENCE [LARGE SCALE GENOMIC DNA]</scope>
    <source>
        <strain evidence="4">1611_PpyrPB1</strain>
        <tissue evidence="4">Whole body</tissue>
    </source>
</reference>
<evidence type="ECO:0000313" key="5">
    <source>
        <dbReference type="Proteomes" id="UP000327044"/>
    </source>
</evidence>
<dbReference type="Pfam" id="PF00089">
    <property type="entry name" value="Trypsin"/>
    <property type="match status" value="1"/>
</dbReference>
<dbReference type="SMART" id="SM00020">
    <property type="entry name" value="Tryp_SPc"/>
    <property type="match status" value="1"/>
</dbReference>
<dbReference type="OrthoDB" id="5565075at2759"/>
<dbReference type="PANTHER" id="PTHR24271">
    <property type="entry name" value="KALLIKREIN-RELATED"/>
    <property type="match status" value="1"/>
</dbReference>
<dbReference type="GO" id="GO:0006508">
    <property type="term" value="P:proteolysis"/>
    <property type="evidence" value="ECO:0007669"/>
    <property type="project" value="InterPro"/>
</dbReference>
<dbReference type="GO" id="GO:0004252">
    <property type="term" value="F:serine-type endopeptidase activity"/>
    <property type="evidence" value="ECO:0007669"/>
    <property type="project" value="InterPro"/>
</dbReference>
<feature type="chain" id="PRO_5024379711" description="Peptidase S1 domain-containing protein" evidence="2">
    <location>
        <begin position="19"/>
        <end position="263"/>
    </location>
</feature>
<proteinExistence type="predicted"/>
<gene>
    <name evidence="4" type="ORF">PPYR_13620</name>
</gene>
<dbReference type="SUPFAM" id="SSF50494">
    <property type="entry name" value="Trypsin-like serine proteases"/>
    <property type="match status" value="1"/>
</dbReference>
<accession>A0A5N4A9J8</accession>
<evidence type="ECO:0000259" key="3">
    <source>
        <dbReference type="PROSITE" id="PS50240"/>
    </source>
</evidence>
<dbReference type="InParanoid" id="A0A5N4A9J8"/>
<feature type="domain" description="Peptidase S1" evidence="3">
    <location>
        <begin position="28"/>
        <end position="258"/>
    </location>
</feature>
<dbReference type="Gene3D" id="2.40.10.10">
    <property type="entry name" value="Trypsin-like serine proteases"/>
    <property type="match status" value="1"/>
</dbReference>
<protein>
    <recommendedName>
        <fullName evidence="3">Peptidase S1 domain-containing protein</fullName>
    </recommendedName>
</protein>
<feature type="signal peptide" evidence="2">
    <location>
        <begin position="1"/>
        <end position="18"/>
    </location>
</feature>
<dbReference type="PROSITE" id="PS50240">
    <property type="entry name" value="TRYPSIN_DOM"/>
    <property type="match status" value="1"/>
</dbReference>
<name>A0A5N4A9J8_PHOPY</name>
<evidence type="ECO:0000256" key="1">
    <source>
        <dbReference type="ARBA" id="ARBA00023157"/>
    </source>
</evidence>
<evidence type="ECO:0000256" key="2">
    <source>
        <dbReference type="SAM" id="SignalP"/>
    </source>
</evidence>
<keyword evidence="5" id="KW-1185">Reference proteome</keyword>
<dbReference type="EMBL" id="VVIM01000009">
    <property type="protein sequence ID" value="KAB0794000.1"/>
    <property type="molecule type" value="Genomic_DNA"/>
</dbReference>
<dbReference type="CDD" id="cd00190">
    <property type="entry name" value="Tryp_SPc"/>
    <property type="match status" value="1"/>
</dbReference>
<comment type="caution">
    <text evidence="4">The sequence shown here is derived from an EMBL/GenBank/DDBJ whole genome shotgun (WGS) entry which is preliminary data.</text>
</comment>